<dbReference type="EMBL" id="CP007129">
    <property type="protein sequence ID" value="AHG92338.1"/>
    <property type="molecule type" value="Genomic_DNA"/>
</dbReference>
<gene>
    <name evidence="2" type="ORF">J421_4803</name>
</gene>
<evidence type="ECO:0000256" key="1">
    <source>
        <dbReference type="SAM" id="MobiDB-lite"/>
    </source>
</evidence>
<geneLocation type="plasmid" evidence="2 3">
    <name>1</name>
</geneLocation>
<dbReference type="HOGENOM" id="CLU_2824953_0_0_0"/>
<dbReference type="InParanoid" id="W0RRX2"/>
<dbReference type="Proteomes" id="UP000019151">
    <property type="component" value="Plasmid 1"/>
</dbReference>
<feature type="compositionally biased region" description="Pro residues" evidence="1">
    <location>
        <begin position="57"/>
        <end position="66"/>
    </location>
</feature>
<reference evidence="2 3" key="1">
    <citation type="journal article" date="2014" name="Genome Announc.">
        <title>Genome Sequence and Methylome of Soil Bacterium Gemmatirosa kalamazoonensis KBS708T, a Member of the Rarely Cultivated Gemmatimonadetes Phylum.</title>
        <authorList>
            <person name="Debruyn J.M."/>
            <person name="Radosevich M."/>
            <person name="Wommack K.E."/>
            <person name="Polson S.W."/>
            <person name="Hauser L.J."/>
            <person name="Fawaz M.N."/>
            <person name="Korlach J."/>
            <person name="Tsai Y.C."/>
        </authorList>
    </citation>
    <scope>NUCLEOTIDE SEQUENCE [LARGE SCALE GENOMIC DNA]</scope>
    <source>
        <strain evidence="2 3">KBS708</strain>
        <plasmid evidence="3">Plasmid 1</plasmid>
    </source>
</reference>
<proteinExistence type="predicted"/>
<protein>
    <submittedName>
        <fullName evidence="2">Uncharacterized protein</fullName>
    </submittedName>
</protein>
<dbReference type="AlphaFoldDB" id="W0RRX2"/>
<keyword evidence="2" id="KW-0614">Plasmid</keyword>
<sequence length="66" mass="7285">MMHERHGEHHGGPRESGPPRPRETTRPNGERGTVRVAAPRIPGSHAEPPTRHVKPRGGPPRPRGVR</sequence>
<evidence type="ECO:0000313" key="2">
    <source>
        <dbReference type="EMBL" id="AHG92338.1"/>
    </source>
</evidence>
<accession>W0RRX2</accession>
<evidence type="ECO:0000313" key="3">
    <source>
        <dbReference type="Proteomes" id="UP000019151"/>
    </source>
</evidence>
<feature type="compositionally biased region" description="Basic and acidic residues" evidence="1">
    <location>
        <begin position="20"/>
        <end position="33"/>
    </location>
</feature>
<feature type="compositionally biased region" description="Basic and acidic residues" evidence="1">
    <location>
        <begin position="1"/>
        <end position="13"/>
    </location>
</feature>
<name>W0RRX2_9BACT</name>
<feature type="region of interest" description="Disordered" evidence="1">
    <location>
        <begin position="1"/>
        <end position="66"/>
    </location>
</feature>
<organism evidence="2 3">
    <name type="scientific">Gemmatirosa kalamazoonensis</name>
    <dbReference type="NCBI Taxonomy" id="861299"/>
    <lineage>
        <taxon>Bacteria</taxon>
        <taxon>Pseudomonadati</taxon>
        <taxon>Gemmatimonadota</taxon>
        <taxon>Gemmatimonadia</taxon>
        <taxon>Gemmatimonadales</taxon>
        <taxon>Gemmatimonadaceae</taxon>
        <taxon>Gemmatirosa</taxon>
    </lineage>
</organism>
<dbReference type="RefSeq" id="WP_025413683.1">
    <property type="nucleotide sequence ID" value="NZ_CP007129.1"/>
</dbReference>
<dbReference type="KEGG" id="gba:J421_4803"/>
<keyword evidence="3" id="KW-1185">Reference proteome</keyword>